<dbReference type="GO" id="GO:0005829">
    <property type="term" value="C:cytosol"/>
    <property type="evidence" value="ECO:0007669"/>
    <property type="project" value="TreeGrafter"/>
</dbReference>
<dbReference type="GO" id="GO:0043531">
    <property type="term" value="F:ADP binding"/>
    <property type="evidence" value="ECO:0007669"/>
    <property type="project" value="TreeGrafter"/>
</dbReference>
<dbReference type="InterPro" id="IPR015824">
    <property type="entry name" value="Phosphoglycerate_kinase_N"/>
</dbReference>
<dbReference type="InterPro" id="IPR015911">
    <property type="entry name" value="Phosphoglycerate_kinase_CS"/>
</dbReference>
<evidence type="ECO:0000256" key="4">
    <source>
        <dbReference type="ARBA" id="ARBA00022741"/>
    </source>
</evidence>
<dbReference type="PATRIC" id="fig|1618611.3.peg.42"/>
<evidence type="ECO:0000256" key="7">
    <source>
        <dbReference type="HAMAP-Rule" id="MF_00145"/>
    </source>
</evidence>
<evidence type="ECO:0000256" key="8">
    <source>
        <dbReference type="PIRSR" id="PIRSR000724-2"/>
    </source>
</evidence>
<dbReference type="SUPFAM" id="SSF53748">
    <property type="entry name" value="Phosphoglycerate kinase"/>
    <property type="match status" value="1"/>
</dbReference>
<evidence type="ECO:0000256" key="2">
    <source>
        <dbReference type="ARBA" id="ARBA00013061"/>
    </source>
</evidence>
<comment type="subcellular location">
    <subcellularLocation>
        <location evidence="7">Cytoplasm</location>
    </subcellularLocation>
</comment>
<dbReference type="HAMAP" id="MF_00145">
    <property type="entry name" value="Phosphoglyc_kinase"/>
    <property type="match status" value="1"/>
</dbReference>
<evidence type="ECO:0000256" key="5">
    <source>
        <dbReference type="ARBA" id="ARBA00022777"/>
    </source>
</evidence>
<dbReference type="PIRSF" id="PIRSF000724">
    <property type="entry name" value="Pgk"/>
    <property type="match status" value="1"/>
</dbReference>
<evidence type="ECO:0000256" key="9">
    <source>
        <dbReference type="RuleBase" id="RU000532"/>
    </source>
</evidence>
<comment type="caution">
    <text evidence="7">Lacks conserved residue(s) required for the propagation of feature annotation.</text>
</comment>
<dbReference type="Pfam" id="PF00162">
    <property type="entry name" value="PGK"/>
    <property type="match status" value="1"/>
</dbReference>
<dbReference type="GO" id="GO:0006094">
    <property type="term" value="P:gluconeogenesis"/>
    <property type="evidence" value="ECO:0007669"/>
    <property type="project" value="TreeGrafter"/>
</dbReference>
<dbReference type="PANTHER" id="PTHR11406">
    <property type="entry name" value="PHOSPHOGLYCERATE KINASE"/>
    <property type="match status" value="1"/>
</dbReference>
<evidence type="ECO:0000256" key="1">
    <source>
        <dbReference type="ARBA" id="ARBA00000642"/>
    </source>
</evidence>
<dbReference type="GO" id="GO:0006096">
    <property type="term" value="P:glycolytic process"/>
    <property type="evidence" value="ECO:0007669"/>
    <property type="project" value="UniProtKB-UniRule"/>
</dbReference>
<comment type="caution">
    <text evidence="10">The sequence shown here is derived from an EMBL/GenBank/DDBJ whole genome shotgun (WGS) entry which is preliminary data.</text>
</comment>
<comment type="catalytic activity">
    <reaction evidence="1 7 9">
        <text>(2R)-3-phosphoglycerate + ATP = (2R)-3-phospho-glyceroyl phosphate + ADP</text>
        <dbReference type="Rhea" id="RHEA:14801"/>
        <dbReference type="ChEBI" id="CHEBI:30616"/>
        <dbReference type="ChEBI" id="CHEBI:57604"/>
        <dbReference type="ChEBI" id="CHEBI:58272"/>
        <dbReference type="ChEBI" id="CHEBI:456216"/>
        <dbReference type="EC" id="2.7.2.3"/>
    </reaction>
</comment>
<dbReference type="PROSITE" id="PS00111">
    <property type="entry name" value="PGLYCERATE_KINASE"/>
    <property type="match status" value="1"/>
</dbReference>
<keyword evidence="5 7" id="KW-0418">Kinase</keyword>
<keyword evidence="7" id="KW-0963">Cytoplasm</keyword>
<comment type="subunit">
    <text evidence="7">Monomer.</text>
</comment>
<dbReference type="InterPro" id="IPR036043">
    <property type="entry name" value="Phosphoglycerate_kinase_sf"/>
</dbReference>
<evidence type="ECO:0000256" key="6">
    <source>
        <dbReference type="ARBA" id="ARBA00022840"/>
    </source>
</evidence>
<dbReference type="PRINTS" id="PR00477">
    <property type="entry name" value="PHGLYCKINASE"/>
</dbReference>
<feature type="binding site" evidence="7">
    <location>
        <begin position="22"/>
        <end position="24"/>
    </location>
    <ligand>
        <name>substrate</name>
    </ligand>
</feature>
<feature type="binding site" evidence="7">
    <location>
        <position position="37"/>
    </location>
    <ligand>
        <name>substrate</name>
    </ligand>
</feature>
<keyword evidence="3 7" id="KW-0808">Transferase</keyword>
<feature type="binding site" evidence="7 8">
    <location>
        <begin position="297"/>
        <end position="300"/>
    </location>
    <ligand>
        <name>ATP</name>
        <dbReference type="ChEBI" id="CHEBI:30616"/>
    </ligand>
</feature>
<reference evidence="10 11" key="1">
    <citation type="journal article" date="2015" name="Nature">
        <title>rRNA introns, odd ribosomes, and small enigmatic genomes across a large radiation of phyla.</title>
        <authorList>
            <person name="Brown C.T."/>
            <person name="Hug L.A."/>
            <person name="Thomas B.C."/>
            <person name="Sharon I."/>
            <person name="Castelle C.J."/>
            <person name="Singh A."/>
            <person name="Wilkins M.J."/>
            <person name="Williams K.H."/>
            <person name="Banfield J.F."/>
        </authorList>
    </citation>
    <scope>NUCLEOTIDE SEQUENCE [LARGE SCALE GENOMIC DNA]</scope>
</reference>
<evidence type="ECO:0000256" key="3">
    <source>
        <dbReference type="ARBA" id="ARBA00022679"/>
    </source>
</evidence>
<dbReference type="EC" id="2.7.2.3" evidence="2 7"/>
<keyword evidence="4 7" id="KW-0547">Nucleotide-binding</keyword>
<feature type="binding site" evidence="7">
    <location>
        <position position="90"/>
    </location>
    <ligand>
        <name>substrate</name>
    </ligand>
</feature>
<evidence type="ECO:0000313" key="11">
    <source>
        <dbReference type="Proteomes" id="UP000034706"/>
    </source>
</evidence>
<comment type="pathway">
    <text evidence="7">Carbohydrate degradation; glycolysis; pyruvate from D-glyceraldehyde 3-phosphate: step 2/5.</text>
</comment>
<name>A0A0G0LPA8_9BACT</name>
<dbReference type="GO" id="GO:0005524">
    <property type="term" value="F:ATP binding"/>
    <property type="evidence" value="ECO:0007669"/>
    <property type="project" value="UniProtKB-KW"/>
</dbReference>
<dbReference type="EMBL" id="LBVT01000002">
    <property type="protein sequence ID" value="KKQ92912.1"/>
    <property type="molecule type" value="Genomic_DNA"/>
</dbReference>
<feature type="binding site" evidence="7 8">
    <location>
        <position position="271"/>
    </location>
    <ligand>
        <name>ATP</name>
        <dbReference type="ChEBI" id="CHEBI:30616"/>
    </ligand>
</feature>
<keyword evidence="7" id="KW-0324">Glycolysis</keyword>
<dbReference type="AlphaFoldDB" id="A0A0G0LPA8"/>
<gene>
    <name evidence="7" type="primary">pgk</name>
    <name evidence="10" type="ORF">UT16_C0002G0002</name>
</gene>
<feature type="binding site" evidence="7 8">
    <location>
        <position position="173"/>
    </location>
    <ligand>
        <name>ATP</name>
        <dbReference type="ChEBI" id="CHEBI:30616"/>
    </ligand>
</feature>
<dbReference type="PANTHER" id="PTHR11406:SF23">
    <property type="entry name" value="PHOSPHOGLYCERATE KINASE 1, CHLOROPLASTIC-RELATED"/>
    <property type="match status" value="1"/>
</dbReference>
<comment type="similarity">
    <text evidence="7 9">Belongs to the phosphoglycerate kinase family.</text>
</comment>
<dbReference type="UniPathway" id="UPA00109">
    <property type="reaction ID" value="UER00185"/>
</dbReference>
<feature type="binding site" evidence="7">
    <location>
        <position position="123"/>
    </location>
    <ligand>
        <name>substrate</name>
    </ligand>
</feature>
<sequence length="343" mass="38131">MKLISELTEKDLSGKKVLLRVDFNVPVENGKILDTYRIKAHKETIDYLINCGAKLTLLSHIAAAESFEPLANQIKEILGTEKFYLYDNIRKYNGEETNDEEFAKGLAKSFDIYINDAFSVSHRNHASVVAITKFLPSYAGLLLTKEFENLKKILELSKEGKTLILGGAKISTKFPVIINFLDKAENILIGGAVANVFLKANGVDIKKSLTDDKFLSEAKKFLGNYNIMIPEDYVFFDDMILDIGPKTMEKFSEIIKNSKIIIWNGPLGKAEIEKFSYSSKKIAEAIISSNVFSVVGGGDTIVFLEKISLIDKFDYISTGGGAMLEFLAGNKLPGLDALKYYDA</sequence>
<keyword evidence="6 7" id="KW-0067">ATP-binding</keyword>
<dbReference type="Proteomes" id="UP000034706">
    <property type="component" value="Unassembled WGS sequence"/>
</dbReference>
<proteinExistence type="inferred from homology"/>
<organism evidence="10 11">
    <name type="scientific">Candidatus Azambacteria bacterium GW2011_GWA2_39_10</name>
    <dbReference type="NCBI Taxonomy" id="1618611"/>
    <lineage>
        <taxon>Bacteria</taxon>
        <taxon>Candidatus Azamiibacteriota</taxon>
    </lineage>
</organism>
<accession>A0A0G0LPA8</accession>
<dbReference type="InterPro" id="IPR001576">
    <property type="entry name" value="Phosphoglycerate_kinase"/>
</dbReference>
<protein>
    <recommendedName>
        <fullName evidence="2 7">Phosphoglycerate kinase</fullName>
        <ecNumber evidence="2 7">2.7.2.3</ecNumber>
    </recommendedName>
</protein>
<dbReference type="GO" id="GO:0004618">
    <property type="term" value="F:phosphoglycerate kinase activity"/>
    <property type="evidence" value="ECO:0007669"/>
    <property type="project" value="UniProtKB-UniRule"/>
</dbReference>
<evidence type="ECO:0000313" key="10">
    <source>
        <dbReference type="EMBL" id="KKQ92912.1"/>
    </source>
</evidence>
<dbReference type="Gene3D" id="3.40.50.1260">
    <property type="entry name" value="Phosphoglycerate kinase, N-terminal domain"/>
    <property type="match status" value="4"/>
</dbReference>